<evidence type="ECO:0000313" key="3">
    <source>
        <dbReference type="Proteomes" id="UP000266234"/>
    </source>
</evidence>
<dbReference type="EMBL" id="PXOG01000220">
    <property type="protein sequence ID" value="RGP66510.1"/>
    <property type="molecule type" value="Genomic_DNA"/>
</dbReference>
<accession>A0A395S276</accession>
<dbReference type="Proteomes" id="UP000266234">
    <property type="component" value="Unassembled WGS sequence"/>
</dbReference>
<protein>
    <submittedName>
        <fullName evidence="2">Uncharacterized protein</fullName>
    </submittedName>
</protein>
<feature type="compositionally biased region" description="Polar residues" evidence="1">
    <location>
        <begin position="102"/>
        <end position="120"/>
    </location>
</feature>
<feature type="region of interest" description="Disordered" evidence="1">
    <location>
        <begin position="151"/>
        <end position="205"/>
    </location>
</feature>
<organism evidence="2 3">
    <name type="scientific">Fusarium longipes</name>
    <dbReference type="NCBI Taxonomy" id="694270"/>
    <lineage>
        <taxon>Eukaryota</taxon>
        <taxon>Fungi</taxon>
        <taxon>Dikarya</taxon>
        <taxon>Ascomycota</taxon>
        <taxon>Pezizomycotina</taxon>
        <taxon>Sordariomycetes</taxon>
        <taxon>Hypocreomycetidae</taxon>
        <taxon>Hypocreales</taxon>
        <taxon>Nectriaceae</taxon>
        <taxon>Fusarium</taxon>
    </lineage>
</organism>
<evidence type="ECO:0000256" key="1">
    <source>
        <dbReference type="SAM" id="MobiDB-lite"/>
    </source>
</evidence>
<evidence type="ECO:0000313" key="2">
    <source>
        <dbReference type="EMBL" id="RGP66510.1"/>
    </source>
</evidence>
<keyword evidence="3" id="KW-1185">Reference proteome</keyword>
<feature type="region of interest" description="Disordered" evidence="1">
    <location>
        <begin position="45"/>
        <end position="120"/>
    </location>
</feature>
<dbReference type="AlphaFoldDB" id="A0A395S276"/>
<proteinExistence type="predicted"/>
<feature type="compositionally biased region" description="Polar residues" evidence="1">
    <location>
        <begin position="176"/>
        <end position="197"/>
    </location>
</feature>
<reference evidence="2 3" key="1">
    <citation type="journal article" date="2018" name="PLoS Pathog.">
        <title>Evolution of structural diversity of trichothecenes, a family of toxins produced by plant pathogenic and entomopathogenic fungi.</title>
        <authorList>
            <person name="Proctor R.H."/>
            <person name="McCormick S.P."/>
            <person name="Kim H.S."/>
            <person name="Cardoza R.E."/>
            <person name="Stanley A.M."/>
            <person name="Lindo L."/>
            <person name="Kelly A."/>
            <person name="Brown D.W."/>
            <person name="Lee T."/>
            <person name="Vaughan M.M."/>
            <person name="Alexander N.J."/>
            <person name="Busman M."/>
            <person name="Gutierrez S."/>
        </authorList>
    </citation>
    <scope>NUCLEOTIDE SEQUENCE [LARGE SCALE GENOMIC DNA]</scope>
    <source>
        <strain evidence="2 3">NRRL 20695</strain>
    </source>
</reference>
<sequence>MTHRRTVSTSHVQAGPDADVNLLLPHAISVIGSDELREESSFDFSDYELEGPSPHGTYYTTANHRHGSSHPRSTSNQGAYDHAEGPAGRGFQPGHDLPRSSPYHQQGNPYSGNFSQPGRYATSYQNRRTYSATHGGRMLRQTYPSDHYDEAGNFIGPPAVDANPGDLVSFPRLPESDSSSLPREQESEVTQRQTPLSETGKRSFSEQLARGVRNLMASDTNKDEIPPQPPRTGIYLFCRHYLIEECGCVTALEEGRDGDYCQKCWEGRCDGPRPPGSVLRRSLW</sequence>
<name>A0A395S276_9HYPO</name>
<gene>
    <name evidence="2" type="ORF">FLONG3_8820</name>
</gene>
<dbReference type="OrthoDB" id="5081871at2759"/>
<comment type="caution">
    <text evidence="2">The sequence shown here is derived from an EMBL/GenBank/DDBJ whole genome shotgun (WGS) entry which is preliminary data.</text>
</comment>